<proteinExistence type="predicted"/>
<dbReference type="InterPro" id="IPR001387">
    <property type="entry name" value="Cro/C1-type_HTH"/>
</dbReference>
<feature type="domain" description="HTH cro/C1-type" evidence="1">
    <location>
        <begin position="16"/>
        <end position="76"/>
    </location>
</feature>
<dbReference type="InterPro" id="IPR010982">
    <property type="entry name" value="Lambda_DNA-bd_dom_sf"/>
</dbReference>
<dbReference type="SUPFAM" id="SSF47413">
    <property type="entry name" value="lambda repressor-like DNA-binding domains"/>
    <property type="match status" value="1"/>
</dbReference>
<sequence>MENNAANVNQRVGQRVAQLRTAAGLSQRELAAQISLRLGREFGTVTATRLEGGKRPITVDELAAAAQALGVTTSDLLSDDDLAPDAVEVLNAARDMMMANGALDAAVREWVRARHRLDALLDAEPQGRNSLRLTSFAGVNEVDLDDLISTARTEAEGTI</sequence>
<protein>
    <recommendedName>
        <fullName evidence="1">HTH cro/C1-type domain-containing protein</fullName>
    </recommendedName>
</protein>
<dbReference type="SMART" id="SM00530">
    <property type="entry name" value="HTH_XRE"/>
    <property type="match status" value="1"/>
</dbReference>
<dbReference type="GO" id="GO:0003677">
    <property type="term" value="F:DNA binding"/>
    <property type="evidence" value="ECO:0007669"/>
    <property type="project" value="InterPro"/>
</dbReference>
<gene>
    <name evidence="2" type="ORF">MPSYJ_30440</name>
</gene>
<dbReference type="RefSeq" id="WP_163723034.1">
    <property type="nucleotide sequence ID" value="NZ_AP022574.1"/>
</dbReference>
<evidence type="ECO:0000259" key="1">
    <source>
        <dbReference type="PROSITE" id="PS50943"/>
    </source>
</evidence>
<name>A0A7I7MDI3_9MYCO</name>
<accession>A0A7I7MDI3</accession>
<keyword evidence="3" id="KW-1185">Reference proteome</keyword>
<dbReference type="Gene3D" id="1.10.260.40">
    <property type="entry name" value="lambda repressor-like DNA-binding domains"/>
    <property type="match status" value="1"/>
</dbReference>
<dbReference type="Pfam" id="PF13560">
    <property type="entry name" value="HTH_31"/>
    <property type="match status" value="1"/>
</dbReference>
<dbReference type="Proteomes" id="UP000466514">
    <property type="component" value="Chromosome"/>
</dbReference>
<dbReference type="PROSITE" id="PS50943">
    <property type="entry name" value="HTH_CROC1"/>
    <property type="match status" value="1"/>
</dbReference>
<dbReference type="KEGG" id="mpsc:MPSYJ_30440"/>
<dbReference type="EMBL" id="AP022574">
    <property type="protein sequence ID" value="BBX69583.1"/>
    <property type="molecule type" value="Genomic_DNA"/>
</dbReference>
<evidence type="ECO:0000313" key="2">
    <source>
        <dbReference type="EMBL" id="BBX69583.1"/>
    </source>
</evidence>
<dbReference type="CDD" id="cd00093">
    <property type="entry name" value="HTH_XRE"/>
    <property type="match status" value="1"/>
</dbReference>
<evidence type="ECO:0000313" key="3">
    <source>
        <dbReference type="Proteomes" id="UP000466514"/>
    </source>
</evidence>
<reference evidence="2 3" key="1">
    <citation type="journal article" date="2019" name="Emerg. Microbes Infect.">
        <title>Comprehensive subspecies identification of 175 nontuberculous mycobacteria species based on 7547 genomic profiles.</title>
        <authorList>
            <person name="Matsumoto Y."/>
            <person name="Kinjo T."/>
            <person name="Motooka D."/>
            <person name="Nabeya D."/>
            <person name="Jung N."/>
            <person name="Uechi K."/>
            <person name="Horii T."/>
            <person name="Iida T."/>
            <person name="Fujita J."/>
            <person name="Nakamura S."/>
        </authorList>
    </citation>
    <scope>NUCLEOTIDE SEQUENCE [LARGE SCALE GENOMIC DNA]</scope>
    <source>
        <strain evidence="2 3">JCM 13323</strain>
    </source>
</reference>
<dbReference type="AlphaFoldDB" id="A0A7I7MDI3"/>
<organism evidence="2 3">
    <name type="scientific">Mycolicibacterium psychrotolerans</name>
    <dbReference type="NCBI Taxonomy" id="216929"/>
    <lineage>
        <taxon>Bacteria</taxon>
        <taxon>Bacillati</taxon>
        <taxon>Actinomycetota</taxon>
        <taxon>Actinomycetes</taxon>
        <taxon>Mycobacteriales</taxon>
        <taxon>Mycobacteriaceae</taxon>
        <taxon>Mycolicibacterium</taxon>
    </lineage>
</organism>